<feature type="signal peptide" evidence="4">
    <location>
        <begin position="1"/>
        <end position="43"/>
    </location>
</feature>
<evidence type="ECO:0000256" key="2">
    <source>
        <dbReference type="ARBA" id="ARBA00009387"/>
    </source>
</evidence>
<proteinExistence type="inferred from homology"/>
<dbReference type="PANTHER" id="PTHR37423">
    <property type="entry name" value="SOLUBLE LYTIC MUREIN TRANSGLYCOSYLASE-RELATED"/>
    <property type="match status" value="1"/>
</dbReference>
<name>A0AAW9RI41_9HYPH</name>
<dbReference type="EMBL" id="JAZHOF010000004">
    <property type="protein sequence ID" value="MEJ8571862.1"/>
    <property type="molecule type" value="Genomic_DNA"/>
</dbReference>
<evidence type="ECO:0000313" key="6">
    <source>
        <dbReference type="EMBL" id="MEJ8571862.1"/>
    </source>
</evidence>
<dbReference type="Pfam" id="PF01464">
    <property type="entry name" value="SLT"/>
    <property type="match status" value="1"/>
</dbReference>
<evidence type="ECO:0000259" key="5">
    <source>
        <dbReference type="Pfam" id="PF01464"/>
    </source>
</evidence>
<organism evidence="6 7">
    <name type="scientific">Microbaculum marinum</name>
    <dbReference type="NCBI Taxonomy" id="1764581"/>
    <lineage>
        <taxon>Bacteria</taxon>
        <taxon>Pseudomonadati</taxon>
        <taxon>Pseudomonadota</taxon>
        <taxon>Alphaproteobacteria</taxon>
        <taxon>Hyphomicrobiales</taxon>
        <taxon>Tepidamorphaceae</taxon>
        <taxon>Microbaculum</taxon>
    </lineage>
</organism>
<protein>
    <submittedName>
        <fullName evidence="6">Transglycosylase SLT domain-containing protein</fullName>
    </submittedName>
</protein>
<dbReference type="RefSeq" id="WP_340329563.1">
    <property type="nucleotide sequence ID" value="NZ_JAZHOF010000004.1"/>
</dbReference>
<feature type="region of interest" description="Disordered" evidence="3">
    <location>
        <begin position="85"/>
        <end position="141"/>
    </location>
</feature>
<dbReference type="AlphaFoldDB" id="A0AAW9RI41"/>
<comment type="similarity">
    <text evidence="1">Belongs to the transglycosylase Slt family.</text>
</comment>
<evidence type="ECO:0000256" key="3">
    <source>
        <dbReference type="SAM" id="MobiDB-lite"/>
    </source>
</evidence>
<feature type="chain" id="PRO_5043342558" evidence="4">
    <location>
        <begin position="44"/>
        <end position="270"/>
    </location>
</feature>
<dbReference type="SUPFAM" id="SSF53955">
    <property type="entry name" value="Lysozyme-like"/>
    <property type="match status" value="1"/>
</dbReference>
<evidence type="ECO:0000313" key="7">
    <source>
        <dbReference type="Proteomes" id="UP001378188"/>
    </source>
</evidence>
<dbReference type="InterPro" id="IPR008258">
    <property type="entry name" value="Transglycosylase_SLT_dom_1"/>
</dbReference>
<dbReference type="Proteomes" id="UP001378188">
    <property type="component" value="Unassembled WGS sequence"/>
</dbReference>
<comment type="caution">
    <text evidence="6">The sequence shown here is derived from an EMBL/GenBank/DDBJ whole genome shotgun (WGS) entry which is preliminary data.</text>
</comment>
<gene>
    <name evidence="6" type="ORF">V3328_10290</name>
</gene>
<feature type="domain" description="Transglycosylase SLT" evidence="5">
    <location>
        <begin position="151"/>
        <end position="247"/>
    </location>
</feature>
<sequence length="270" mass="27251">MKVRIRAAAALPTMKLTLNSAAAALSAGLAVCLTIAAVEPAHAESRGNFDAASSLVAGAAVTAAPEAKSGSTVTLKVEEDRPLGFTGQAATGNIEDPAAPASATTSRFGGDASLPVGRGRTASAPASDSAGDEGASTAASTVSSSKPYANLIAQHARANGVPVALAMAVVRVESNYNPRSRGRAGEVGLMQIKPRTARGMGFGGSTAALYDPNTNLQWGMKYLAGAYKLAGGDTCGTIMRYQGGHYARSMSSAAAAYCSKVKNHMAGKWA</sequence>
<evidence type="ECO:0000256" key="1">
    <source>
        <dbReference type="ARBA" id="ARBA00007734"/>
    </source>
</evidence>
<keyword evidence="7" id="KW-1185">Reference proteome</keyword>
<dbReference type="PANTHER" id="PTHR37423:SF2">
    <property type="entry name" value="MEMBRANE-BOUND LYTIC MUREIN TRANSGLYCOSYLASE C"/>
    <property type="match status" value="1"/>
</dbReference>
<evidence type="ECO:0000256" key="4">
    <source>
        <dbReference type="SAM" id="SignalP"/>
    </source>
</evidence>
<comment type="similarity">
    <text evidence="2">Belongs to the virb1 family.</text>
</comment>
<reference evidence="6 7" key="1">
    <citation type="submission" date="2024-02" db="EMBL/GenBank/DDBJ databases">
        <title>Genome analysis and characterization of Microbaculum marinisediminis sp. nov., isolated from marine sediment.</title>
        <authorList>
            <person name="Du Z.-J."/>
            <person name="Ye Y.-Q."/>
            <person name="Zhang Z.-R."/>
            <person name="Yuan S.-M."/>
            <person name="Zhang X.-Y."/>
        </authorList>
    </citation>
    <scope>NUCLEOTIDE SEQUENCE [LARGE SCALE GENOMIC DNA]</scope>
    <source>
        <strain evidence="6 7">SDUM1044001</strain>
    </source>
</reference>
<accession>A0AAW9RI41</accession>
<dbReference type="InterPro" id="IPR023346">
    <property type="entry name" value="Lysozyme-like_dom_sf"/>
</dbReference>
<dbReference type="Gene3D" id="1.10.530.10">
    <property type="match status" value="1"/>
</dbReference>
<keyword evidence="4" id="KW-0732">Signal</keyword>